<dbReference type="GO" id="GO:0008094">
    <property type="term" value="F:ATP-dependent activity, acting on DNA"/>
    <property type="evidence" value="ECO:0007669"/>
    <property type="project" value="TreeGrafter"/>
</dbReference>
<keyword evidence="2" id="KW-0378">Hydrolase</keyword>
<dbReference type="InterPro" id="IPR038718">
    <property type="entry name" value="SNF2-like_sf"/>
</dbReference>
<dbReference type="Pfam" id="PF00176">
    <property type="entry name" value="SNF2-rel_dom"/>
    <property type="match status" value="1"/>
</dbReference>
<dbReference type="GO" id="GO:0006281">
    <property type="term" value="P:DNA repair"/>
    <property type="evidence" value="ECO:0007669"/>
    <property type="project" value="TreeGrafter"/>
</dbReference>
<accession>A0AAD6HHA2</accession>
<keyword evidence="1" id="KW-0547">Nucleotide-binding</keyword>
<dbReference type="InterPro" id="IPR027417">
    <property type="entry name" value="P-loop_NTPase"/>
</dbReference>
<dbReference type="PANTHER" id="PTHR45626">
    <property type="entry name" value="TRANSCRIPTION TERMINATION FACTOR 2-RELATED"/>
    <property type="match status" value="1"/>
</dbReference>
<evidence type="ECO:0000256" key="1">
    <source>
        <dbReference type="ARBA" id="ARBA00022741"/>
    </source>
</evidence>
<keyword evidence="6" id="KW-1185">Reference proteome</keyword>
<dbReference type="InterPro" id="IPR000330">
    <property type="entry name" value="SNF2_N"/>
</dbReference>
<reference evidence="5" key="2">
    <citation type="submission" date="2023-01" db="EMBL/GenBank/DDBJ databases">
        <authorList>
            <person name="Petersen C."/>
        </authorList>
    </citation>
    <scope>NUCLEOTIDE SEQUENCE</scope>
    <source>
        <strain evidence="5">IBT 17514</strain>
    </source>
</reference>
<evidence type="ECO:0000259" key="4">
    <source>
        <dbReference type="PROSITE" id="PS51192"/>
    </source>
</evidence>
<reference evidence="5" key="1">
    <citation type="journal article" date="2023" name="IMA Fungus">
        <title>Comparative genomic study of the Penicillium genus elucidates a diverse pangenome and 15 lateral gene transfer events.</title>
        <authorList>
            <person name="Petersen C."/>
            <person name="Sorensen T."/>
            <person name="Nielsen M.R."/>
            <person name="Sondergaard T.E."/>
            <person name="Sorensen J.L."/>
            <person name="Fitzpatrick D.A."/>
            <person name="Frisvad J.C."/>
            <person name="Nielsen K.L."/>
        </authorList>
    </citation>
    <scope>NUCLEOTIDE SEQUENCE</scope>
    <source>
        <strain evidence="5">IBT 17514</strain>
    </source>
</reference>
<dbReference type="Gene3D" id="3.40.50.10810">
    <property type="entry name" value="Tandem AAA-ATPase domain"/>
    <property type="match status" value="1"/>
</dbReference>
<dbReference type="InterPro" id="IPR014001">
    <property type="entry name" value="Helicase_ATP-bd"/>
</dbReference>
<gene>
    <name evidence="5" type="ORF">N7493_008499</name>
</gene>
<dbReference type="SUPFAM" id="SSF52540">
    <property type="entry name" value="P-loop containing nucleoside triphosphate hydrolases"/>
    <property type="match status" value="1"/>
</dbReference>
<organism evidence="5 6">
    <name type="scientific">Penicillium malachiteum</name>
    <dbReference type="NCBI Taxonomy" id="1324776"/>
    <lineage>
        <taxon>Eukaryota</taxon>
        <taxon>Fungi</taxon>
        <taxon>Dikarya</taxon>
        <taxon>Ascomycota</taxon>
        <taxon>Pezizomycotina</taxon>
        <taxon>Eurotiomycetes</taxon>
        <taxon>Eurotiomycetidae</taxon>
        <taxon>Eurotiales</taxon>
        <taxon>Aspergillaceae</taxon>
        <taxon>Penicillium</taxon>
    </lineage>
</organism>
<protein>
    <recommendedName>
        <fullName evidence="4">Helicase ATP-binding domain-containing protein</fullName>
    </recommendedName>
</protein>
<dbReference type="InterPro" id="IPR050628">
    <property type="entry name" value="SNF2_RAD54_helicase_TF"/>
</dbReference>
<dbReference type="GO" id="GO:0005634">
    <property type="term" value="C:nucleus"/>
    <property type="evidence" value="ECO:0007669"/>
    <property type="project" value="TreeGrafter"/>
</dbReference>
<dbReference type="GO" id="GO:0016787">
    <property type="term" value="F:hydrolase activity"/>
    <property type="evidence" value="ECO:0007669"/>
    <property type="project" value="UniProtKB-KW"/>
</dbReference>
<dbReference type="GO" id="GO:0005524">
    <property type="term" value="F:ATP binding"/>
    <property type="evidence" value="ECO:0007669"/>
    <property type="project" value="UniProtKB-KW"/>
</dbReference>
<sequence length="470" mass="52898">EADVILTPYGTLPSEYSRKDGLLNCTEFFRVVLDEVHDIRTRSSQRFAAVNSISANRRWCITGTPIQNQLQDLGTLISFLRVPYLSEPEMFRTHIIKPAYHDDSTRFDNLKVLLGCICLRRTRETGDLPDPTFEVIRVNLSPSETQAYNDIVEYQREQSDRSVSTCNSAAGSHHIFQALLKLRLLCNHGVYKKAISPTRNPHLDADELFSFLQLQNEAQCTICSITIWFLADSSLPEAGAFAKCGHLICGRCSNASIQQYSRRLSTSEDCSSCQSIAEYIDDSITPVLCGFLAPNSDSIEERSPSPMPDVIYPTKLCALLKSIQSHPDEKWLEEDFRYCDSIVDPTTERLRALSSFNVDPALNVLLMTIGTGAVGLNLTSATKVYILEPQWNPMVKQQAIGRVVRILQMKDVVVTRYIMRQTVEAVKITRSVFAIDPMEGANKHMYTDRAFKPRIQAAGSHERLPSSEFL</sequence>
<dbReference type="InterPro" id="IPR049730">
    <property type="entry name" value="SNF2/RAD54-like_C"/>
</dbReference>
<feature type="domain" description="Helicase ATP-binding" evidence="4">
    <location>
        <begin position="1"/>
        <end position="83"/>
    </location>
</feature>
<dbReference type="PANTHER" id="PTHR45626:SF52">
    <property type="entry name" value="SINGLE-STRANDED DNA-DEPENDENT ATPASE (EUROFUNG)"/>
    <property type="match status" value="1"/>
</dbReference>
<name>A0AAD6HHA2_9EURO</name>
<comment type="caution">
    <text evidence="5">The sequence shown here is derived from an EMBL/GenBank/DDBJ whole genome shotgun (WGS) entry which is preliminary data.</text>
</comment>
<dbReference type="Proteomes" id="UP001215712">
    <property type="component" value="Unassembled WGS sequence"/>
</dbReference>
<dbReference type="AlphaFoldDB" id="A0AAD6HHA2"/>
<dbReference type="CDD" id="cd18793">
    <property type="entry name" value="SF2_C_SNF"/>
    <property type="match status" value="1"/>
</dbReference>
<dbReference type="PROSITE" id="PS51192">
    <property type="entry name" value="HELICASE_ATP_BIND_1"/>
    <property type="match status" value="1"/>
</dbReference>
<proteinExistence type="predicted"/>
<dbReference type="InterPro" id="IPR001650">
    <property type="entry name" value="Helicase_C-like"/>
</dbReference>
<evidence type="ECO:0000256" key="3">
    <source>
        <dbReference type="ARBA" id="ARBA00022840"/>
    </source>
</evidence>
<evidence type="ECO:0000256" key="2">
    <source>
        <dbReference type="ARBA" id="ARBA00022801"/>
    </source>
</evidence>
<dbReference type="Pfam" id="PF00271">
    <property type="entry name" value="Helicase_C"/>
    <property type="match status" value="1"/>
</dbReference>
<evidence type="ECO:0000313" key="5">
    <source>
        <dbReference type="EMBL" id="KAJ5716588.1"/>
    </source>
</evidence>
<dbReference type="Gene3D" id="3.40.50.300">
    <property type="entry name" value="P-loop containing nucleotide triphosphate hydrolases"/>
    <property type="match status" value="1"/>
</dbReference>
<dbReference type="EMBL" id="JAQJAN010000012">
    <property type="protein sequence ID" value="KAJ5716588.1"/>
    <property type="molecule type" value="Genomic_DNA"/>
</dbReference>
<feature type="non-terminal residue" evidence="5">
    <location>
        <position position="470"/>
    </location>
</feature>
<keyword evidence="3" id="KW-0067">ATP-binding</keyword>
<evidence type="ECO:0000313" key="6">
    <source>
        <dbReference type="Proteomes" id="UP001215712"/>
    </source>
</evidence>